<evidence type="ECO:0000256" key="1">
    <source>
        <dbReference type="ARBA" id="ARBA00004172"/>
    </source>
</evidence>
<name>A0AAN9THK2_9HEMI</name>
<organism evidence="10 11">
    <name type="scientific">Parthenolecanium corni</name>
    <dbReference type="NCBI Taxonomy" id="536013"/>
    <lineage>
        <taxon>Eukaryota</taxon>
        <taxon>Metazoa</taxon>
        <taxon>Ecdysozoa</taxon>
        <taxon>Arthropoda</taxon>
        <taxon>Hexapoda</taxon>
        <taxon>Insecta</taxon>
        <taxon>Pterygota</taxon>
        <taxon>Neoptera</taxon>
        <taxon>Paraneoptera</taxon>
        <taxon>Hemiptera</taxon>
        <taxon>Sternorrhyncha</taxon>
        <taxon>Coccoidea</taxon>
        <taxon>Coccidae</taxon>
        <taxon>Parthenolecanium</taxon>
    </lineage>
</organism>
<feature type="domain" description="FIP-RBD" evidence="9">
    <location>
        <begin position="371"/>
        <end position="433"/>
    </location>
</feature>
<evidence type="ECO:0000259" key="9">
    <source>
        <dbReference type="PROSITE" id="PS51511"/>
    </source>
</evidence>
<keyword evidence="3" id="KW-0597">Phosphoprotein</keyword>
<evidence type="ECO:0000313" key="10">
    <source>
        <dbReference type="EMBL" id="KAK7584294.1"/>
    </source>
</evidence>
<keyword evidence="11" id="KW-1185">Reference proteome</keyword>
<comment type="subcellular location">
    <subcellularLocation>
        <location evidence="1">Recycling endosome</location>
    </subcellularLocation>
</comment>
<dbReference type="Proteomes" id="UP001367676">
    <property type="component" value="Unassembled WGS sequence"/>
</dbReference>
<evidence type="ECO:0000256" key="2">
    <source>
        <dbReference type="ARBA" id="ARBA00022448"/>
    </source>
</evidence>
<keyword evidence="6" id="KW-0175">Coiled coil</keyword>
<evidence type="ECO:0000256" key="5">
    <source>
        <dbReference type="ARBA" id="ARBA00022927"/>
    </source>
</evidence>
<dbReference type="PROSITE" id="PS51511">
    <property type="entry name" value="FIP_RBD"/>
    <property type="match status" value="1"/>
</dbReference>
<feature type="region of interest" description="Disordered" evidence="7">
    <location>
        <begin position="283"/>
        <end position="326"/>
    </location>
</feature>
<dbReference type="SUPFAM" id="SSF49562">
    <property type="entry name" value="C2 domain (Calcium/lipid-binding domain, CaLB)"/>
    <property type="match status" value="1"/>
</dbReference>
<dbReference type="InterPro" id="IPR035892">
    <property type="entry name" value="C2_domain_sf"/>
</dbReference>
<dbReference type="PANTHER" id="PTHR15746:SF23">
    <property type="entry name" value="RAB11 INTERACTING PROTEIN, ISOFORM A"/>
    <property type="match status" value="1"/>
</dbReference>
<dbReference type="Gene3D" id="2.60.40.150">
    <property type="entry name" value="C2 domain"/>
    <property type="match status" value="1"/>
</dbReference>
<dbReference type="SMART" id="SM00239">
    <property type="entry name" value="C2"/>
    <property type="match status" value="1"/>
</dbReference>
<sequence>MWSPTHVQVTVQRARELVSKGNHGVFVTIALGKDKYQTSVKERVEGGEIEWREKCELKIPSQGNTASIVLTVLSPSLLGIDTFLGCVSIPLAELDVYDRPKNKWYELQDRQGRPKHKERGELEVKIGFSVRPGSLNDVSKKDGRRGSLGQLSQVAHNVGGSLASISSVDKKSFKKLAKTITKKIKKDRKAFEEEPAVAHSSPNVGKKSNLLTVSRQVTGDADPGVISDEDEFAFDDLSHTGSGCSLEVTQASHHSATGSVETVGSSDLPAAGAPATLAASTTHIPSATLSSSPTIASGASPRRDKEHGSGANKFNTLPSSKPPRSVTPIQEKFAHKWEQKLQEAKRAKVALNKSSERIVVGGEAKSASPVLGRLSPEVMRQYENKSREDLVEMVEQLRNSLNKAHKERKDLEDYIDNLLLRVMEHSPSILQNPYAS</sequence>
<dbReference type="SUPFAM" id="SSF144270">
    <property type="entry name" value="Eferin C-derminal domain-like"/>
    <property type="match status" value="1"/>
</dbReference>
<dbReference type="Gene3D" id="1.20.5.2440">
    <property type="match status" value="1"/>
</dbReference>
<dbReference type="PANTHER" id="PTHR15746">
    <property type="entry name" value="RAB11-RELATED"/>
    <property type="match status" value="1"/>
</dbReference>
<dbReference type="Pfam" id="PF00168">
    <property type="entry name" value="C2"/>
    <property type="match status" value="1"/>
</dbReference>
<dbReference type="InterPro" id="IPR019018">
    <property type="entry name" value="Rab-bd_FIP-RBD"/>
</dbReference>
<proteinExistence type="predicted"/>
<evidence type="ECO:0000256" key="7">
    <source>
        <dbReference type="SAM" id="MobiDB-lite"/>
    </source>
</evidence>
<evidence type="ECO:0008006" key="12">
    <source>
        <dbReference type="Google" id="ProtNLM"/>
    </source>
</evidence>
<protein>
    <recommendedName>
        <fullName evidence="12">Rab11 family-interacting protein 1</fullName>
    </recommendedName>
</protein>
<feature type="compositionally biased region" description="Polar residues" evidence="7">
    <location>
        <begin position="283"/>
        <end position="297"/>
    </location>
</feature>
<feature type="region of interest" description="Disordered" evidence="7">
    <location>
        <begin position="184"/>
        <end position="211"/>
    </location>
</feature>
<dbReference type="GO" id="GO:0031267">
    <property type="term" value="F:small GTPase binding"/>
    <property type="evidence" value="ECO:0007669"/>
    <property type="project" value="InterPro"/>
</dbReference>
<keyword evidence="2" id="KW-0813">Transport</keyword>
<dbReference type="Pfam" id="PF09457">
    <property type="entry name" value="RBD-FIP"/>
    <property type="match status" value="1"/>
</dbReference>
<dbReference type="GO" id="GO:0045055">
    <property type="term" value="P:regulated exocytosis"/>
    <property type="evidence" value="ECO:0007669"/>
    <property type="project" value="TreeGrafter"/>
</dbReference>
<gene>
    <name evidence="10" type="ORF">V9T40_005257</name>
</gene>
<keyword evidence="4" id="KW-0967">Endosome</keyword>
<dbReference type="GO" id="GO:0015031">
    <property type="term" value="P:protein transport"/>
    <property type="evidence" value="ECO:0007669"/>
    <property type="project" value="UniProtKB-KW"/>
</dbReference>
<evidence type="ECO:0000256" key="6">
    <source>
        <dbReference type="SAM" id="Coils"/>
    </source>
</evidence>
<keyword evidence="5" id="KW-0653">Protein transport</keyword>
<evidence type="ECO:0000313" key="11">
    <source>
        <dbReference type="Proteomes" id="UP001367676"/>
    </source>
</evidence>
<dbReference type="AlphaFoldDB" id="A0AAN9THK2"/>
<dbReference type="InterPro" id="IPR037789">
    <property type="entry name" value="FIP_classI"/>
</dbReference>
<feature type="coiled-coil region" evidence="6">
    <location>
        <begin position="387"/>
        <end position="421"/>
    </location>
</feature>
<evidence type="ECO:0000259" key="8">
    <source>
        <dbReference type="PROSITE" id="PS50004"/>
    </source>
</evidence>
<evidence type="ECO:0000256" key="3">
    <source>
        <dbReference type="ARBA" id="ARBA00022553"/>
    </source>
</evidence>
<dbReference type="EMBL" id="JBBCAQ010000032">
    <property type="protein sequence ID" value="KAK7584294.1"/>
    <property type="molecule type" value="Genomic_DNA"/>
</dbReference>
<reference evidence="10 11" key="1">
    <citation type="submission" date="2024-03" db="EMBL/GenBank/DDBJ databases">
        <title>Adaptation during the transition from Ophiocordyceps entomopathogen to insect associate is accompanied by gene loss and intensified selection.</title>
        <authorList>
            <person name="Ward C.M."/>
            <person name="Onetto C.A."/>
            <person name="Borneman A.R."/>
        </authorList>
    </citation>
    <scope>NUCLEOTIDE SEQUENCE [LARGE SCALE GENOMIC DNA]</scope>
    <source>
        <strain evidence="10">AWRI1</strain>
        <tissue evidence="10">Single Adult Female</tissue>
    </source>
</reference>
<evidence type="ECO:0000256" key="4">
    <source>
        <dbReference type="ARBA" id="ARBA00022753"/>
    </source>
</evidence>
<dbReference type="InterPro" id="IPR037245">
    <property type="entry name" value="FIP-RBD_C_sf"/>
</dbReference>
<comment type="caution">
    <text evidence="10">The sequence shown here is derived from an EMBL/GenBank/DDBJ whole genome shotgun (WGS) entry which is preliminary data.</text>
</comment>
<dbReference type="PROSITE" id="PS50004">
    <property type="entry name" value="C2"/>
    <property type="match status" value="1"/>
</dbReference>
<accession>A0AAN9THK2</accession>
<dbReference type="InterPro" id="IPR000008">
    <property type="entry name" value="C2_dom"/>
</dbReference>
<dbReference type="GO" id="GO:0055037">
    <property type="term" value="C:recycling endosome"/>
    <property type="evidence" value="ECO:0007669"/>
    <property type="project" value="UniProtKB-SubCell"/>
</dbReference>
<feature type="domain" description="C2" evidence="8">
    <location>
        <begin position="1"/>
        <end position="105"/>
    </location>
</feature>